<name>A0A6H0XXK7_9PEZI</name>
<evidence type="ECO:0000256" key="17">
    <source>
        <dbReference type="SAM" id="MobiDB-lite"/>
    </source>
</evidence>
<feature type="compositionally biased region" description="Basic residues" evidence="17">
    <location>
        <begin position="279"/>
        <end position="293"/>
    </location>
</feature>
<evidence type="ECO:0000256" key="14">
    <source>
        <dbReference type="PIRSR" id="PIRSR628651-51"/>
    </source>
</evidence>
<keyword evidence="6 14" id="KW-0862">Zinc</keyword>
<dbReference type="OrthoDB" id="2505961at2759"/>
<feature type="region of interest" description="Disordered" evidence="17">
    <location>
        <begin position="122"/>
        <end position="153"/>
    </location>
</feature>
<comment type="subunit">
    <text evidence="16">Component of an histone acetyltransferase complex. Interacts with H3K4me3 and to a lesser extent with H3K4me2.</text>
</comment>
<sequence>MVSRYIPLRSDAEHVVVANTPAEVTFLLEEIQAKDSQIMLYKDEISKRDTQLQKWVRVNGGHVLNPKEEAFSRTIQECYDKCEILQAEKCGLAEKAAIVLERQLRRLDVGLRGLMTREEFPSDWNGPSLVGSGATSGVGTPAAPTSGPLQAVSSNIGSTGGMPNIGNAAQIRMAAQVAGVVSRGAGSGVQTPASAPRSQRESSSEATKRRRLNTSLGTLPAASSSLRQSSIGPGTPKAGTPNPVSSRAGSAQPSQRAAALKKAPAGAVARKLAPPQPASKKRSRPSQAKKRDRRGQLARPGRSATPSSVASGSAASSRSNSPTPDSQVRNQADATAGNDTAGSPEEDDDDDAGEDGEDTTLYCFCQKVSFGDMVGCDNDNCKYQWFHWGCVNLKHEPAGEWLCPECRKLPPDQIAVSK</sequence>
<dbReference type="GO" id="GO:0051321">
    <property type="term" value="P:meiotic cell cycle"/>
    <property type="evidence" value="ECO:0007669"/>
    <property type="project" value="UniProtKB-KW"/>
</dbReference>
<dbReference type="PANTHER" id="PTHR10333">
    <property type="entry name" value="INHIBITOR OF GROWTH PROTEIN"/>
    <property type="match status" value="1"/>
</dbReference>
<keyword evidence="10" id="KW-0469">Meiosis</keyword>
<evidence type="ECO:0000256" key="16">
    <source>
        <dbReference type="RuleBase" id="RU361213"/>
    </source>
</evidence>
<feature type="compositionally biased region" description="Acidic residues" evidence="17">
    <location>
        <begin position="344"/>
        <end position="355"/>
    </location>
</feature>
<protein>
    <recommendedName>
        <fullName evidence="16">Chromatin modification-related protein</fullName>
    </recommendedName>
</protein>
<evidence type="ECO:0000256" key="9">
    <source>
        <dbReference type="ARBA" id="ARBA00023242"/>
    </source>
</evidence>
<keyword evidence="4" id="KW-0227">DNA damage</keyword>
<keyword evidence="5 15" id="KW-0863">Zinc-finger</keyword>
<evidence type="ECO:0000256" key="5">
    <source>
        <dbReference type="ARBA" id="ARBA00022771"/>
    </source>
</evidence>
<dbReference type="Proteomes" id="UP000503462">
    <property type="component" value="Chromosome 3"/>
</dbReference>
<dbReference type="InterPro" id="IPR019787">
    <property type="entry name" value="Znf_PHD-finger"/>
</dbReference>
<dbReference type="InterPro" id="IPR001965">
    <property type="entry name" value="Znf_PHD"/>
</dbReference>
<evidence type="ECO:0000256" key="7">
    <source>
        <dbReference type="ARBA" id="ARBA00022853"/>
    </source>
</evidence>
<accession>A0A6H0XXK7</accession>
<dbReference type="Pfam" id="PF12998">
    <property type="entry name" value="ING"/>
    <property type="match status" value="1"/>
</dbReference>
<dbReference type="InterPro" id="IPR011011">
    <property type="entry name" value="Znf_FYVE_PHD"/>
</dbReference>
<reference evidence="19 20" key="1">
    <citation type="journal article" date="2016" name="Sci. Rep.">
        <title>Peltaster fructicola genome reveals evolution from an invasive phytopathogen to an ectophytic parasite.</title>
        <authorList>
            <person name="Xu C."/>
            <person name="Chen H."/>
            <person name="Gleason M.L."/>
            <person name="Xu J.R."/>
            <person name="Liu H."/>
            <person name="Zhang R."/>
            <person name="Sun G."/>
        </authorList>
    </citation>
    <scope>NUCLEOTIDE SEQUENCE [LARGE SCALE GENOMIC DNA]</scope>
    <source>
        <strain evidence="19 20">LNHT1506</strain>
    </source>
</reference>
<dbReference type="AlphaFoldDB" id="A0A6H0XXK7"/>
<feature type="compositionally biased region" description="Low complexity" evidence="17">
    <location>
        <begin position="303"/>
        <end position="321"/>
    </location>
</feature>
<proteinExistence type="inferred from homology"/>
<gene>
    <name evidence="19" type="ORF">AMS68_005024</name>
</gene>
<feature type="site" description="Histone H3K4me3 binding" evidence="13">
    <location>
        <position position="385"/>
    </location>
</feature>
<dbReference type="InterPro" id="IPR028651">
    <property type="entry name" value="ING_fam"/>
</dbReference>
<evidence type="ECO:0000313" key="19">
    <source>
        <dbReference type="EMBL" id="QIW99506.1"/>
    </source>
</evidence>
<dbReference type="GO" id="GO:0005634">
    <property type="term" value="C:nucleus"/>
    <property type="evidence" value="ECO:0007669"/>
    <property type="project" value="UniProtKB-SubCell"/>
</dbReference>
<dbReference type="GO" id="GO:0006325">
    <property type="term" value="P:chromatin organization"/>
    <property type="evidence" value="ECO:0007669"/>
    <property type="project" value="UniProtKB-KW"/>
</dbReference>
<feature type="site" description="Histone H3K4me3 binding" evidence="13">
    <location>
        <position position="362"/>
    </location>
</feature>
<dbReference type="PROSITE" id="PS01359">
    <property type="entry name" value="ZF_PHD_1"/>
    <property type="match status" value="1"/>
</dbReference>
<evidence type="ECO:0000256" key="10">
    <source>
        <dbReference type="ARBA" id="ARBA00023254"/>
    </source>
</evidence>
<evidence type="ECO:0000256" key="15">
    <source>
        <dbReference type="PROSITE-ProRule" id="PRU00146"/>
    </source>
</evidence>
<feature type="region of interest" description="Disordered" evidence="17">
    <location>
        <begin position="184"/>
        <end position="355"/>
    </location>
</feature>
<comment type="subcellular location">
    <subcellularLocation>
        <location evidence="1 16">Nucleus</location>
    </subcellularLocation>
</comment>
<dbReference type="CDD" id="cd16858">
    <property type="entry name" value="ING_ING3_Yng2p"/>
    <property type="match status" value="1"/>
</dbReference>
<feature type="binding site" evidence="14">
    <location>
        <position position="365"/>
    </location>
    <ligand>
        <name>Zn(2+)</name>
        <dbReference type="ChEBI" id="CHEBI:29105"/>
        <label>1</label>
    </ligand>
</feature>
<dbReference type="Gene3D" id="3.30.40.10">
    <property type="entry name" value="Zinc/RING finger domain, C3HC4 (zinc finger)"/>
    <property type="match status" value="1"/>
</dbReference>
<feature type="binding site" evidence="14">
    <location>
        <position position="363"/>
    </location>
    <ligand>
        <name>Zn(2+)</name>
        <dbReference type="ChEBI" id="CHEBI:29105"/>
        <label>1</label>
    </ligand>
</feature>
<feature type="binding site" evidence="14">
    <location>
        <position position="406"/>
    </location>
    <ligand>
        <name>Zn(2+)</name>
        <dbReference type="ChEBI" id="CHEBI:29105"/>
        <label>2</label>
    </ligand>
</feature>
<dbReference type="SUPFAM" id="SSF57903">
    <property type="entry name" value="FYVE/PHD zinc finger"/>
    <property type="match status" value="1"/>
</dbReference>
<evidence type="ECO:0000256" key="3">
    <source>
        <dbReference type="ARBA" id="ARBA00022723"/>
    </source>
</evidence>
<evidence type="ECO:0000259" key="18">
    <source>
        <dbReference type="PROSITE" id="PS50016"/>
    </source>
</evidence>
<dbReference type="CDD" id="cd15505">
    <property type="entry name" value="PHD_ING"/>
    <property type="match status" value="1"/>
</dbReference>
<evidence type="ECO:0000256" key="8">
    <source>
        <dbReference type="ARBA" id="ARBA00023204"/>
    </source>
</evidence>
<feature type="site" description="Histone H3K4me3 binding" evidence="13">
    <location>
        <position position="377"/>
    </location>
</feature>
<dbReference type="InterPro" id="IPR013083">
    <property type="entry name" value="Znf_RING/FYVE/PHD"/>
</dbReference>
<evidence type="ECO:0000256" key="6">
    <source>
        <dbReference type="ARBA" id="ARBA00022833"/>
    </source>
</evidence>
<dbReference type="EMBL" id="CP051141">
    <property type="protein sequence ID" value="QIW99506.1"/>
    <property type="molecule type" value="Genomic_DNA"/>
</dbReference>
<evidence type="ECO:0000256" key="13">
    <source>
        <dbReference type="PIRSR" id="PIRSR628651-50"/>
    </source>
</evidence>
<feature type="compositionally biased region" description="Polar residues" evidence="17">
    <location>
        <begin position="322"/>
        <end position="341"/>
    </location>
</feature>
<feature type="compositionally biased region" description="Polar residues" evidence="17">
    <location>
        <begin position="242"/>
        <end position="255"/>
    </location>
</feature>
<keyword evidence="20" id="KW-1185">Reference proteome</keyword>
<keyword evidence="9 16" id="KW-0539">Nucleus</keyword>
<dbReference type="GO" id="GO:0035267">
    <property type="term" value="C:NuA4 histone acetyltransferase complex"/>
    <property type="evidence" value="ECO:0007669"/>
    <property type="project" value="TreeGrafter"/>
</dbReference>
<evidence type="ECO:0000256" key="12">
    <source>
        <dbReference type="ARBA" id="ARBA00037044"/>
    </source>
</evidence>
<keyword evidence="8" id="KW-0234">DNA repair</keyword>
<organism evidence="19 20">
    <name type="scientific">Peltaster fructicola</name>
    <dbReference type="NCBI Taxonomy" id="286661"/>
    <lineage>
        <taxon>Eukaryota</taxon>
        <taxon>Fungi</taxon>
        <taxon>Dikarya</taxon>
        <taxon>Ascomycota</taxon>
        <taxon>Pezizomycotina</taxon>
        <taxon>Dothideomycetes</taxon>
        <taxon>Dothideomycetes incertae sedis</taxon>
        <taxon>Peltaster</taxon>
    </lineage>
</organism>
<dbReference type="Gene3D" id="6.10.140.1740">
    <property type="match status" value="1"/>
</dbReference>
<dbReference type="InterPro" id="IPR024610">
    <property type="entry name" value="ING_N_histone-binding"/>
</dbReference>
<keyword evidence="3 14" id="KW-0479">Metal-binding</keyword>
<dbReference type="GO" id="GO:0006281">
    <property type="term" value="P:DNA repair"/>
    <property type="evidence" value="ECO:0007669"/>
    <property type="project" value="UniProtKB-KW"/>
</dbReference>
<feature type="compositionally biased region" description="Basic and acidic residues" evidence="17">
    <location>
        <begin position="198"/>
        <end position="207"/>
    </location>
</feature>
<dbReference type="SMART" id="SM01408">
    <property type="entry name" value="ING"/>
    <property type="match status" value="1"/>
</dbReference>
<dbReference type="PROSITE" id="PS50016">
    <property type="entry name" value="ZF_PHD_2"/>
    <property type="match status" value="1"/>
</dbReference>
<feature type="site" description="Histone H3K4me3 binding" evidence="13">
    <location>
        <position position="373"/>
    </location>
</feature>
<evidence type="ECO:0000256" key="1">
    <source>
        <dbReference type="ARBA" id="ARBA00004123"/>
    </source>
</evidence>
<feature type="compositionally biased region" description="Polar residues" evidence="17">
    <location>
        <begin position="213"/>
        <end position="232"/>
    </location>
</feature>
<dbReference type="InterPro" id="IPR019786">
    <property type="entry name" value="Zinc_finger_PHD-type_CS"/>
</dbReference>
<feature type="domain" description="PHD-type" evidence="18">
    <location>
        <begin position="360"/>
        <end position="409"/>
    </location>
</feature>
<comment type="function">
    <text evidence="12">Component of the NuA4 histone acetyltransferase complex which is involved in transcriptional activation of selected genes principally by acetylation of nucleosomal histone H4 and H2A. The NuA4 complex is also involved in DNA repair. Involved in cell cycle progression and meiosis.</text>
</comment>
<dbReference type="GO" id="GO:0006355">
    <property type="term" value="P:regulation of DNA-templated transcription"/>
    <property type="evidence" value="ECO:0007669"/>
    <property type="project" value="TreeGrafter"/>
</dbReference>
<keyword evidence="11" id="KW-0131">Cell cycle</keyword>
<feature type="binding site" evidence="14">
    <location>
        <position position="403"/>
    </location>
    <ligand>
        <name>Zn(2+)</name>
        <dbReference type="ChEBI" id="CHEBI:29105"/>
        <label>2</label>
    </ligand>
</feature>
<dbReference type="PANTHER" id="PTHR10333:SF100">
    <property type="entry name" value="CHROMATIN MODIFICATION-RELATED PROTEIN YNG2"/>
    <property type="match status" value="1"/>
</dbReference>
<evidence type="ECO:0000256" key="11">
    <source>
        <dbReference type="ARBA" id="ARBA00023306"/>
    </source>
</evidence>
<dbReference type="SMART" id="SM00249">
    <property type="entry name" value="PHD"/>
    <property type="match status" value="1"/>
</dbReference>
<dbReference type="GO" id="GO:0008270">
    <property type="term" value="F:zinc ion binding"/>
    <property type="evidence" value="ECO:0007669"/>
    <property type="project" value="UniProtKB-KW"/>
</dbReference>
<feature type="binding site" evidence="14">
    <location>
        <position position="387"/>
    </location>
    <ligand>
        <name>Zn(2+)</name>
        <dbReference type="ChEBI" id="CHEBI:29105"/>
        <label>1</label>
    </ligand>
</feature>
<evidence type="ECO:0000313" key="20">
    <source>
        <dbReference type="Proteomes" id="UP000503462"/>
    </source>
</evidence>
<feature type="compositionally biased region" description="Low complexity" evidence="17">
    <location>
        <begin position="257"/>
        <end position="269"/>
    </location>
</feature>
<comment type="similarity">
    <text evidence="2 16">Belongs to the ING family.</text>
</comment>
<feature type="binding site" evidence="14">
    <location>
        <position position="381"/>
    </location>
    <ligand>
        <name>Zn(2+)</name>
        <dbReference type="ChEBI" id="CHEBI:29105"/>
        <label>2</label>
    </ligand>
</feature>
<evidence type="ECO:0000256" key="2">
    <source>
        <dbReference type="ARBA" id="ARBA00010210"/>
    </source>
</evidence>
<feature type="binding site" evidence="14">
    <location>
        <position position="390"/>
    </location>
    <ligand>
        <name>Zn(2+)</name>
        <dbReference type="ChEBI" id="CHEBI:29105"/>
        <label>1</label>
    </ligand>
</feature>
<evidence type="ECO:0000256" key="4">
    <source>
        <dbReference type="ARBA" id="ARBA00022763"/>
    </source>
</evidence>
<comment type="function">
    <text evidence="16">Component of an histone acetyltransferase complex.</text>
</comment>
<feature type="binding site" evidence="14">
    <location>
        <position position="376"/>
    </location>
    <ligand>
        <name>Zn(2+)</name>
        <dbReference type="ChEBI" id="CHEBI:29105"/>
        <label>2</label>
    </ligand>
</feature>
<comment type="domain">
    <text evidence="16">The PHD-type zinc finger mediates the binding to H3K4me3.</text>
</comment>
<keyword evidence="7 16" id="KW-0156">Chromatin regulator</keyword>